<sequence>MNDSKHKEQEQTTSELYGSLFTAYDQKRFDESVELFNMRHTRWGIPLEWFHGKTCLDAGCGGGRFVVALAKLGAERVEGVDISEEAITAAQERIKERGLEHRAHVRVGSVLDVPFPDQSFEYVVCSGVVHHTPDPKKGFNELVRVLKPGGKFFFSVYGKGGLVWMINDIGRLIAKVIPFKIMEGLWKVIGIPPNKRYNYLDNMYVPYCYRYTEKEIRTWLEDAGFENIRRVKFERYDYETLKSHFFHGEGWLQFYADKKANS</sequence>
<organism evidence="2 3">
    <name type="scientific">Candidatus Uhrbacteria bacterium CG22_combo_CG10-13_8_21_14_all_47_17</name>
    <dbReference type="NCBI Taxonomy" id="1975041"/>
    <lineage>
        <taxon>Bacteria</taxon>
        <taxon>Candidatus Uhriibacteriota</taxon>
    </lineage>
</organism>
<evidence type="ECO:0000313" key="3">
    <source>
        <dbReference type="Proteomes" id="UP000231581"/>
    </source>
</evidence>
<evidence type="ECO:0000259" key="1">
    <source>
        <dbReference type="Pfam" id="PF08241"/>
    </source>
</evidence>
<dbReference type="Pfam" id="PF08241">
    <property type="entry name" value="Methyltransf_11"/>
    <property type="match status" value="1"/>
</dbReference>
<dbReference type="InterPro" id="IPR029063">
    <property type="entry name" value="SAM-dependent_MTases_sf"/>
</dbReference>
<gene>
    <name evidence="2" type="ORF">COX00_03435</name>
</gene>
<dbReference type="SUPFAM" id="SSF53335">
    <property type="entry name" value="S-adenosyl-L-methionine-dependent methyltransferases"/>
    <property type="match status" value="1"/>
</dbReference>
<dbReference type="PANTHER" id="PTHR43591">
    <property type="entry name" value="METHYLTRANSFERASE"/>
    <property type="match status" value="1"/>
</dbReference>
<reference evidence="2 3" key="1">
    <citation type="submission" date="2017-09" db="EMBL/GenBank/DDBJ databases">
        <title>Depth-based differentiation of microbial function through sediment-hosted aquifers and enrichment of novel symbionts in the deep terrestrial subsurface.</title>
        <authorList>
            <person name="Probst A.J."/>
            <person name="Ladd B."/>
            <person name="Jarett J.K."/>
            <person name="Geller-Mcgrath D.E."/>
            <person name="Sieber C.M."/>
            <person name="Emerson J.B."/>
            <person name="Anantharaman K."/>
            <person name="Thomas B.C."/>
            <person name="Malmstrom R."/>
            <person name="Stieglmeier M."/>
            <person name="Klingl A."/>
            <person name="Woyke T."/>
            <person name="Ryan C.M."/>
            <person name="Banfield J.F."/>
        </authorList>
    </citation>
    <scope>NUCLEOTIDE SEQUENCE [LARGE SCALE GENOMIC DNA]</scope>
    <source>
        <strain evidence="2">CG22_combo_CG10-13_8_21_14_all_47_17</strain>
    </source>
</reference>
<dbReference type="EMBL" id="PCSZ01000065">
    <property type="protein sequence ID" value="PIP60396.1"/>
    <property type="molecule type" value="Genomic_DNA"/>
</dbReference>
<dbReference type="Proteomes" id="UP000231581">
    <property type="component" value="Unassembled WGS sequence"/>
</dbReference>
<dbReference type="GO" id="GO:0008757">
    <property type="term" value="F:S-adenosylmethionine-dependent methyltransferase activity"/>
    <property type="evidence" value="ECO:0007669"/>
    <property type="project" value="InterPro"/>
</dbReference>
<evidence type="ECO:0000313" key="2">
    <source>
        <dbReference type="EMBL" id="PIP60396.1"/>
    </source>
</evidence>
<accession>A0A2H0BRU1</accession>
<protein>
    <recommendedName>
        <fullName evidence="1">Methyltransferase type 11 domain-containing protein</fullName>
    </recommendedName>
</protein>
<name>A0A2H0BRU1_9BACT</name>
<comment type="caution">
    <text evidence="2">The sequence shown here is derived from an EMBL/GenBank/DDBJ whole genome shotgun (WGS) entry which is preliminary data.</text>
</comment>
<dbReference type="Gene3D" id="3.40.50.150">
    <property type="entry name" value="Vaccinia Virus protein VP39"/>
    <property type="match status" value="1"/>
</dbReference>
<dbReference type="InterPro" id="IPR013216">
    <property type="entry name" value="Methyltransf_11"/>
</dbReference>
<proteinExistence type="predicted"/>
<dbReference type="CDD" id="cd02440">
    <property type="entry name" value="AdoMet_MTases"/>
    <property type="match status" value="1"/>
</dbReference>
<feature type="domain" description="Methyltransferase type 11" evidence="1">
    <location>
        <begin position="56"/>
        <end position="154"/>
    </location>
</feature>
<dbReference type="AlphaFoldDB" id="A0A2H0BRU1"/>